<dbReference type="AlphaFoldDB" id="A0A811URS1"/>
<keyword evidence="12" id="KW-0503">Monooxygenase</keyword>
<dbReference type="GO" id="GO:0005506">
    <property type="term" value="F:iron ion binding"/>
    <property type="evidence" value="ECO:0007669"/>
    <property type="project" value="InterPro"/>
</dbReference>
<keyword evidence="8" id="KW-0256">Endoplasmic reticulum</keyword>
<comment type="subcellular location">
    <subcellularLocation>
        <location evidence="4">Endoplasmic reticulum membrane</location>
        <topology evidence="4">Peripheral membrane protein</topology>
    </subcellularLocation>
    <subcellularLocation>
        <location evidence="3">Microsome membrane</location>
        <topology evidence="3">Peripheral membrane protein</topology>
    </subcellularLocation>
</comment>
<dbReference type="InterPro" id="IPR036396">
    <property type="entry name" value="Cyt_P450_sf"/>
</dbReference>
<proteinExistence type="inferred from homology"/>
<evidence type="ECO:0000256" key="13">
    <source>
        <dbReference type="ARBA" id="ARBA00023136"/>
    </source>
</evidence>
<keyword evidence="7 14" id="KW-0479">Metal-binding</keyword>
<dbReference type="GO" id="GO:0004497">
    <property type="term" value="F:monooxygenase activity"/>
    <property type="evidence" value="ECO:0007669"/>
    <property type="project" value="UniProtKB-KW"/>
</dbReference>
<evidence type="ECO:0000313" key="16">
    <source>
        <dbReference type="Proteomes" id="UP000606786"/>
    </source>
</evidence>
<dbReference type="SUPFAM" id="SSF48264">
    <property type="entry name" value="Cytochrome P450"/>
    <property type="match status" value="1"/>
</dbReference>
<name>A0A811URS1_CERCA</name>
<evidence type="ECO:0000256" key="10">
    <source>
        <dbReference type="ARBA" id="ARBA00023002"/>
    </source>
</evidence>
<evidence type="ECO:0000256" key="6">
    <source>
        <dbReference type="ARBA" id="ARBA00022617"/>
    </source>
</evidence>
<dbReference type="InterPro" id="IPR001128">
    <property type="entry name" value="Cyt_P450"/>
</dbReference>
<organism evidence="15 16">
    <name type="scientific">Ceratitis capitata</name>
    <name type="common">Mediterranean fruit fly</name>
    <name type="synonym">Tephritis capitata</name>
    <dbReference type="NCBI Taxonomy" id="7213"/>
    <lineage>
        <taxon>Eukaryota</taxon>
        <taxon>Metazoa</taxon>
        <taxon>Ecdysozoa</taxon>
        <taxon>Arthropoda</taxon>
        <taxon>Hexapoda</taxon>
        <taxon>Insecta</taxon>
        <taxon>Pterygota</taxon>
        <taxon>Neoptera</taxon>
        <taxon>Endopterygota</taxon>
        <taxon>Diptera</taxon>
        <taxon>Brachycera</taxon>
        <taxon>Muscomorpha</taxon>
        <taxon>Tephritoidea</taxon>
        <taxon>Tephritidae</taxon>
        <taxon>Ceratitis</taxon>
        <taxon>Ceratitis</taxon>
    </lineage>
</organism>
<keyword evidence="10" id="KW-0560">Oxidoreductase</keyword>
<comment type="caution">
    <text evidence="15">The sequence shown here is derived from an EMBL/GenBank/DDBJ whole genome shotgun (WGS) entry which is preliminary data.</text>
</comment>
<dbReference type="Pfam" id="PF00067">
    <property type="entry name" value="p450"/>
    <property type="match status" value="1"/>
</dbReference>
<evidence type="ECO:0000256" key="5">
    <source>
        <dbReference type="ARBA" id="ARBA00010617"/>
    </source>
</evidence>
<comment type="function">
    <text evidence="2">May be involved in the metabolism of insect hormones and in the breakdown of synthetic insecticides.</text>
</comment>
<sequence>MNFSAKLARDTRVQAKLRNELLQTLRHEELCFLETLRLSPTVKYCRRICSRANVVQFSKSKSVQVDEGTLVCVPVYSIHHDPLIFCEPNSYIPERYENVAPKELMERRAFLPFGAGPRSCLEVHENIPSNTKYDRLCLEYKRSSNCISTPAEVQTIDADISKLPKDEKSSN</sequence>
<dbReference type="PANTHER" id="PTHR24292">
    <property type="entry name" value="CYTOCHROME P450"/>
    <property type="match status" value="1"/>
</dbReference>
<feature type="binding site" description="axial binding residue" evidence="14">
    <location>
        <position position="120"/>
    </location>
    <ligand>
        <name>heme</name>
        <dbReference type="ChEBI" id="CHEBI:30413"/>
    </ligand>
    <ligandPart>
        <name>Fe</name>
        <dbReference type="ChEBI" id="CHEBI:18248"/>
    </ligandPart>
</feature>
<dbReference type="Gene3D" id="1.10.630.10">
    <property type="entry name" value="Cytochrome P450"/>
    <property type="match status" value="1"/>
</dbReference>
<evidence type="ECO:0000256" key="1">
    <source>
        <dbReference type="ARBA" id="ARBA00001971"/>
    </source>
</evidence>
<accession>A0A811URS1</accession>
<keyword evidence="6 14" id="KW-0349">Heme</keyword>
<evidence type="ECO:0000313" key="15">
    <source>
        <dbReference type="EMBL" id="CAD7000486.1"/>
    </source>
</evidence>
<evidence type="ECO:0000256" key="12">
    <source>
        <dbReference type="ARBA" id="ARBA00023033"/>
    </source>
</evidence>
<comment type="cofactor">
    <cofactor evidence="1 14">
        <name>heme</name>
        <dbReference type="ChEBI" id="CHEBI:30413"/>
    </cofactor>
</comment>
<evidence type="ECO:0000256" key="3">
    <source>
        <dbReference type="ARBA" id="ARBA00004174"/>
    </source>
</evidence>
<keyword evidence="11 14" id="KW-0408">Iron</keyword>
<evidence type="ECO:0000256" key="11">
    <source>
        <dbReference type="ARBA" id="ARBA00023004"/>
    </source>
</evidence>
<protein>
    <submittedName>
        <fullName evidence="15">(Mediterranean fruit fly) hypothetical protein</fullName>
    </submittedName>
</protein>
<dbReference type="EMBL" id="CAJHJT010000012">
    <property type="protein sequence ID" value="CAD7000486.1"/>
    <property type="molecule type" value="Genomic_DNA"/>
</dbReference>
<dbReference type="InterPro" id="IPR050476">
    <property type="entry name" value="Insect_CytP450_Detox"/>
</dbReference>
<dbReference type="OrthoDB" id="6692864at2759"/>
<keyword evidence="9" id="KW-0492">Microsome</keyword>
<dbReference type="InterPro" id="IPR002401">
    <property type="entry name" value="Cyt_P450_E_grp-I"/>
</dbReference>
<dbReference type="GO" id="GO:0005789">
    <property type="term" value="C:endoplasmic reticulum membrane"/>
    <property type="evidence" value="ECO:0007669"/>
    <property type="project" value="UniProtKB-SubCell"/>
</dbReference>
<dbReference type="GO" id="GO:0016705">
    <property type="term" value="F:oxidoreductase activity, acting on paired donors, with incorporation or reduction of molecular oxygen"/>
    <property type="evidence" value="ECO:0007669"/>
    <property type="project" value="InterPro"/>
</dbReference>
<evidence type="ECO:0000256" key="8">
    <source>
        <dbReference type="ARBA" id="ARBA00022824"/>
    </source>
</evidence>
<gene>
    <name evidence="15" type="ORF">CCAP1982_LOCUS8965</name>
</gene>
<evidence type="ECO:0000256" key="2">
    <source>
        <dbReference type="ARBA" id="ARBA00003690"/>
    </source>
</evidence>
<reference evidence="15" key="1">
    <citation type="submission" date="2020-11" db="EMBL/GenBank/DDBJ databases">
        <authorList>
            <person name="Whitehead M."/>
        </authorList>
    </citation>
    <scope>NUCLEOTIDE SEQUENCE</scope>
    <source>
        <strain evidence="15">EGII</strain>
    </source>
</reference>
<keyword evidence="16" id="KW-1185">Reference proteome</keyword>
<dbReference type="PRINTS" id="PR00463">
    <property type="entry name" value="EP450I"/>
</dbReference>
<evidence type="ECO:0000256" key="9">
    <source>
        <dbReference type="ARBA" id="ARBA00022848"/>
    </source>
</evidence>
<dbReference type="GO" id="GO:0020037">
    <property type="term" value="F:heme binding"/>
    <property type="evidence" value="ECO:0007669"/>
    <property type="project" value="InterPro"/>
</dbReference>
<comment type="similarity">
    <text evidence="5">Belongs to the cytochrome P450 family.</text>
</comment>
<evidence type="ECO:0000256" key="14">
    <source>
        <dbReference type="PIRSR" id="PIRSR602401-1"/>
    </source>
</evidence>
<dbReference type="PANTHER" id="PTHR24292:SF84">
    <property type="entry name" value="CYTOCHROME P450 28A5-RELATED"/>
    <property type="match status" value="1"/>
</dbReference>
<evidence type="ECO:0000256" key="4">
    <source>
        <dbReference type="ARBA" id="ARBA00004406"/>
    </source>
</evidence>
<dbReference type="Proteomes" id="UP000606786">
    <property type="component" value="Unassembled WGS sequence"/>
</dbReference>
<evidence type="ECO:0000256" key="7">
    <source>
        <dbReference type="ARBA" id="ARBA00022723"/>
    </source>
</evidence>
<keyword evidence="13" id="KW-0472">Membrane</keyword>